<dbReference type="EMBL" id="LR134173">
    <property type="protein sequence ID" value="VEB34702.1"/>
    <property type="molecule type" value="Genomic_DNA"/>
</dbReference>
<dbReference type="Proteomes" id="UP000277577">
    <property type="component" value="Chromosome"/>
</dbReference>
<accession>A0A0W0SBW6</accession>
<dbReference type="PATRIC" id="fig|28084.5.peg.2844"/>
<name>A0A0W0SBW6_9GAMM</name>
<proteinExistence type="inferred from homology"/>
<evidence type="ECO:0000313" key="3">
    <source>
        <dbReference type="EMBL" id="VEB34702.1"/>
    </source>
</evidence>
<dbReference type="Gene3D" id="3.30.2140.20">
    <property type="match status" value="1"/>
</dbReference>
<dbReference type="InterPro" id="IPR001447">
    <property type="entry name" value="Arylamine_N-AcTrfase"/>
</dbReference>
<dbReference type="InterPro" id="IPR053710">
    <property type="entry name" value="Arylamine_NAT_domain_sf"/>
</dbReference>
<dbReference type="Pfam" id="PF00797">
    <property type="entry name" value="Acetyltransf_2"/>
    <property type="match status" value="1"/>
</dbReference>
<evidence type="ECO:0000313" key="4">
    <source>
        <dbReference type="Proteomes" id="UP000054921"/>
    </source>
</evidence>
<evidence type="ECO:0000256" key="1">
    <source>
        <dbReference type="ARBA" id="ARBA00006547"/>
    </source>
</evidence>
<keyword evidence="5" id="KW-1185">Reference proteome</keyword>
<sequence length="319" mass="36481">MKINLKQYLNTIKIVPLADKTSSEEKINYLNAIYFAHVQTFPYSNFELRKISRQHPVYRDSLSFFSYKNLLTAEHGGYCFQSAALLFDALSQLGYAVSFCAARVLMGAMVNAPEILQLPLTHLILTVQIDEQKFLLDPGLGSSAPRFPIQITGKNEPITQNEDEFKFHSIDNVYVLEKKTRQGWLRLMQTNLCPISQEKAAMNLLKLERYPLAIGIRDSKTVIGIITEHGRKSLAWDAQSKQLKFSKSEGNDSIQKIVTDFEEAHQLLVDEFNIDHISAEDLESYCTETVLPQPIKPWTINFPIDKLEQTEMEKNLKFT</sequence>
<organism evidence="2 4">
    <name type="scientific">Legionella cherrii</name>
    <dbReference type="NCBI Taxonomy" id="28084"/>
    <lineage>
        <taxon>Bacteria</taxon>
        <taxon>Pseudomonadati</taxon>
        <taxon>Pseudomonadota</taxon>
        <taxon>Gammaproteobacteria</taxon>
        <taxon>Legionellales</taxon>
        <taxon>Legionellaceae</taxon>
        <taxon>Legionella</taxon>
    </lineage>
</organism>
<dbReference type="STRING" id="28084.Lche_2629"/>
<dbReference type="RefSeq" id="WP_028382596.1">
    <property type="nucleotide sequence ID" value="NZ_CAAAIT010000005.1"/>
</dbReference>
<gene>
    <name evidence="3" type="primary">nat</name>
    <name evidence="2" type="ORF">Lche_2629</name>
    <name evidence="3" type="ORF">NCTC11976_00974</name>
</gene>
<comment type="similarity">
    <text evidence="1">Belongs to the arylamine N-acetyltransferase family.</text>
</comment>
<dbReference type="EMBL" id="LNXW01000013">
    <property type="protein sequence ID" value="KTC80609.1"/>
    <property type="molecule type" value="Genomic_DNA"/>
</dbReference>
<dbReference type="PANTHER" id="PTHR11786:SF0">
    <property type="entry name" value="ARYLAMINE N-ACETYLTRANSFERASE 4-RELATED"/>
    <property type="match status" value="1"/>
</dbReference>
<dbReference type="EC" id="2.3.1.5" evidence="3"/>
<evidence type="ECO:0000313" key="2">
    <source>
        <dbReference type="EMBL" id="KTC80609.1"/>
    </source>
</evidence>
<dbReference type="InterPro" id="IPR038765">
    <property type="entry name" value="Papain-like_cys_pep_sf"/>
</dbReference>
<protein>
    <submittedName>
        <fullName evidence="2 3">N-hydroxyarylamine O-acetyltransferase</fullName>
        <ecNumber evidence="3">2.3.1.5</ecNumber>
    </submittedName>
</protein>
<dbReference type="PANTHER" id="PTHR11786">
    <property type="entry name" value="N-HYDROXYARYLAMINE O-ACETYLTRANSFERASE"/>
    <property type="match status" value="1"/>
</dbReference>
<dbReference type="Proteomes" id="UP000054921">
    <property type="component" value="Unassembled WGS sequence"/>
</dbReference>
<keyword evidence="2" id="KW-0808">Transferase</keyword>
<evidence type="ECO:0000313" key="5">
    <source>
        <dbReference type="Proteomes" id="UP000277577"/>
    </source>
</evidence>
<dbReference type="SUPFAM" id="SSF54001">
    <property type="entry name" value="Cysteine proteinases"/>
    <property type="match status" value="1"/>
</dbReference>
<reference evidence="3 5" key="2">
    <citation type="submission" date="2018-12" db="EMBL/GenBank/DDBJ databases">
        <authorList>
            <consortium name="Pathogen Informatics"/>
        </authorList>
    </citation>
    <scope>NUCLEOTIDE SEQUENCE [LARGE SCALE GENOMIC DNA]</scope>
    <source>
        <strain evidence="3 5">NCTC11976</strain>
    </source>
</reference>
<dbReference type="GO" id="GO:0004060">
    <property type="term" value="F:arylamine N-acetyltransferase activity"/>
    <property type="evidence" value="ECO:0007669"/>
    <property type="project" value="UniProtKB-EC"/>
</dbReference>
<keyword evidence="3" id="KW-0012">Acyltransferase</keyword>
<dbReference type="OrthoDB" id="5645322at2"/>
<reference evidence="2 4" key="1">
    <citation type="submission" date="2015-11" db="EMBL/GenBank/DDBJ databases">
        <title>Genomic analysis of 38 Legionella species identifies large and diverse effector repertoires.</title>
        <authorList>
            <person name="Burstein D."/>
            <person name="Amaro F."/>
            <person name="Zusman T."/>
            <person name="Lifshitz Z."/>
            <person name="Cohen O."/>
            <person name="Gilbert J.A."/>
            <person name="Pupko T."/>
            <person name="Shuman H.A."/>
            <person name="Segal G."/>
        </authorList>
    </citation>
    <scope>NUCLEOTIDE SEQUENCE [LARGE SCALE GENOMIC DNA]</scope>
    <source>
        <strain evidence="2 4">ORW</strain>
    </source>
</reference>
<dbReference type="AlphaFoldDB" id="A0A0W0SBW6"/>